<dbReference type="PANTHER" id="PTHR47618:SF1">
    <property type="entry name" value="BIFUNCTIONAL OLIGORIBONUCLEASE AND PAP PHOSPHATASE NRNA"/>
    <property type="match status" value="1"/>
</dbReference>
<dbReference type="AlphaFoldDB" id="A0A1F5H7B4"/>
<evidence type="ECO:0000313" key="3">
    <source>
        <dbReference type="Proteomes" id="UP000178393"/>
    </source>
</evidence>
<name>A0A1F5H7B4_9BACT</name>
<comment type="caution">
    <text evidence="2">The sequence shown here is derived from an EMBL/GenBank/DDBJ whole genome shotgun (WGS) entry which is preliminary data.</text>
</comment>
<reference evidence="2 3" key="1">
    <citation type="journal article" date="2016" name="Nat. Commun.">
        <title>Thousands of microbial genomes shed light on interconnected biogeochemical processes in an aquifer system.</title>
        <authorList>
            <person name="Anantharaman K."/>
            <person name="Brown C.T."/>
            <person name="Hug L.A."/>
            <person name="Sharon I."/>
            <person name="Castelle C.J."/>
            <person name="Probst A.J."/>
            <person name="Thomas B.C."/>
            <person name="Singh A."/>
            <person name="Wilkins M.J."/>
            <person name="Karaoz U."/>
            <person name="Brodie E.L."/>
            <person name="Williams K.H."/>
            <person name="Hubbard S.S."/>
            <person name="Banfield J.F."/>
        </authorList>
    </citation>
    <scope>NUCLEOTIDE SEQUENCE [LARGE SCALE GENOMIC DNA]</scope>
</reference>
<evidence type="ECO:0008006" key="4">
    <source>
        <dbReference type="Google" id="ProtNLM"/>
    </source>
</evidence>
<dbReference type="EMBL" id="MFBH01000018">
    <property type="protein sequence ID" value="OGD99967.1"/>
    <property type="molecule type" value="Genomic_DNA"/>
</dbReference>
<dbReference type="InterPro" id="IPR051319">
    <property type="entry name" value="Oligoribo/pAp-PDE_c-di-AMP_PDE"/>
</dbReference>
<feature type="compositionally biased region" description="Basic and acidic residues" evidence="1">
    <location>
        <begin position="284"/>
        <end position="299"/>
    </location>
</feature>
<sequence length="314" mass="33957">MDQNLKEKALEKLTKAESVYVVVSKASGLDGLASGLALYLSLVKLGKNASIISTTPSVGDANKIYGVDKIGKLVGKRNLTVVVDNAVESVDKVTYFLDGNRLKVVIHSLAGSNGVSKDQVSLEETVSAAELIFAIGCDSQESLHSEITHEQNISSETLVININNQKSHQKFAQIEVVNDQAATISEVMSKMIQDLALPVDEDIAYNLYIGISEATDNFSPAVASPLSLEMAAWLLKFGASRASFAGMPQRPDLTASVLPKTVQAIPPIGVDYMDKTPTLEELEGKQELKDQSASRDWLKPPKIYKGSKSFDREN</sequence>
<feature type="region of interest" description="Disordered" evidence="1">
    <location>
        <begin position="284"/>
        <end position="314"/>
    </location>
</feature>
<dbReference type="InterPro" id="IPR038763">
    <property type="entry name" value="DHH_sf"/>
</dbReference>
<protein>
    <recommendedName>
        <fullName evidence="4">DDH domain-containing protein</fullName>
    </recommendedName>
</protein>
<proteinExistence type="predicted"/>
<accession>A0A1F5H7B4</accession>
<dbReference type="Gene3D" id="3.90.1640.10">
    <property type="entry name" value="inorganic pyrophosphatase (n-terminal core)"/>
    <property type="match status" value="1"/>
</dbReference>
<evidence type="ECO:0000313" key="2">
    <source>
        <dbReference type="EMBL" id="OGD99967.1"/>
    </source>
</evidence>
<organism evidence="2 3">
    <name type="scientific">Candidatus Curtissbacteria bacterium RIFCSPHIGHO2_12_41_11</name>
    <dbReference type="NCBI Taxonomy" id="1797718"/>
    <lineage>
        <taxon>Bacteria</taxon>
        <taxon>Candidatus Curtissiibacteriota</taxon>
    </lineage>
</organism>
<dbReference type="Proteomes" id="UP000178393">
    <property type="component" value="Unassembled WGS sequence"/>
</dbReference>
<gene>
    <name evidence="2" type="ORF">A2W45_02560</name>
</gene>
<evidence type="ECO:0000256" key="1">
    <source>
        <dbReference type="SAM" id="MobiDB-lite"/>
    </source>
</evidence>
<dbReference type="PANTHER" id="PTHR47618">
    <property type="entry name" value="BIFUNCTIONAL OLIGORIBONUCLEASE AND PAP PHOSPHATASE NRNA"/>
    <property type="match status" value="1"/>
</dbReference>
<dbReference type="SUPFAM" id="SSF64182">
    <property type="entry name" value="DHH phosphoesterases"/>
    <property type="match status" value="1"/>
</dbReference>